<proteinExistence type="predicted"/>
<dbReference type="Pfam" id="PF14342">
    <property type="entry name" value="DUF4396"/>
    <property type="match status" value="1"/>
</dbReference>
<keyword evidence="2" id="KW-1133">Transmembrane helix</keyword>
<gene>
    <name evidence="4" type="ORF">DCS_05955</name>
</gene>
<dbReference type="EMBL" id="LAYC01000003">
    <property type="protein sequence ID" value="KYK54005.1"/>
    <property type="molecule type" value="Genomic_DNA"/>
</dbReference>
<comment type="caution">
    <text evidence="4">The sequence shown here is derived from an EMBL/GenBank/DDBJ whole genome shotgun (WGS) entry which is preliminary data.</text>
</comment>
<sequence>MALLLIPCSRAHARAGTPLALLRRVGQASLARSSRTTGPRCVPSKGNGETCSRQGGLEAQQHRRPAVTRYLFWNSRPTWRRAAINTLRCLVGCTAGDFSALWFLQTCHPELGVAPIMAISMASGLTTSMLLETVLLRLGRDKLSWPTAARTAAGMSLISMLTMEMAENAVDYHLTGGQVALDEPAFWLAATVSLAAGFLAPLPYNYARLRKHGKGCH</sequence>
<dbReference type="GeneID" id="63718598"/>
<protein>
    <recommendedName>
        <fullName evidence="3">DUF4396 domain-containing protein</fullName>
    </recommendedName>
</protein>
<evidence type="ECO:0000256" key="1">
    <source>
        <dbReference type="SAM" id="MobiDB-lite"/>
    </source>
</evidence>
<feature type="domain" description="DUF4396" evidence="3">
    <location>
        <begin position="78"/>
        <end position="214"/>
    </location>
</feature>
<evidence type="ECO:0000259" key="3">
    <source>
        <dbReference type="Pfam" id="PF14342"/>
    </source>
</evidence>
<evidence type="ECO:0000313" key="5">
    <source>
        <dbReference type="Proteomes" id="UP000076580"/>
    </source>
</evidence>
<accession>A0A151GA96</accession>
<dbReference type="STRING" id="98403.A0A151GA96"/>
<feature type="region of interest" description="Disordered" evidence="1">
    <location>
        <begin position="33"/>
        <end position="58"/>
    </location>
</feature>
<dbReference type="InterPro" id="IPR025509">
    <property type="entry name" value="DUF4396"/>
</dbReference>
<dbReference type="Proteomes" id="UP000076580">
    <property type="component" value="Chromosome 03"/>
</dbReference>
<dbReference type="RefSeq" id="XP_040653357.1">
    <property type="nucleotide sequence ID" value="XM_040803253.1"/>
</dbReference>
<name>A0A151GA96_DRECN</name>
<organism evidence="4 5">
    <name type="scientific">Drechmeria coniospora</name>
    <name type="common">Nematophagous fungus</name>
    <name type="synonym">Meria coniospora</name>
    <dbReference type="NCBI Taxonomy" id="98403"/>
    <lineage>
        <taxon>Eukaryota</taxon>
        <taxon>Fungi</taxon>
        <taxon>Dikarya</taxon>
        <taxon>Ascomycota</taxon>
        <taxon>Pezizomycotina</taxon>
        <taxon>Sordariomycetes</taxon>
        <taxon>Hypocreomycetidae</taxon>
        <taxon>Hypocreales</taxon>
        <taxon>Ophiocordycipitaceae</taxon>
        <taxon>Drechmeria</taxon>
    </lineage>
</organism>
<feature type="transmembrane region" description="Helical" evidence="2">
    <location>
        <begin position="186"/>
        <end position="204"/>
    </location>
</feature>
<dbReference type="AlphaFoldDB" id="A0A151GA96"/>
<evidence type="ECO:0000256" key="2">
    <source>
        <dbReference type="SAM" id="Phobius"/>
    </source>
</evidence>
<reference evidence="4 5" key="1">
    <citation type="journal article" date="2016" name="Sci. Rep.">
        <title>Insights into Adaptations to a Near-Obligate Nematode Endoparasitic Lifestyle from the Finished Genome of Drechmeria coniospora.</title>
        <authorList>
            <person name="Zhang L."/>
            <person name="Zhou Z."/>
            <person name="Guo Q."/>
            <person name="Fokkens L."/>
            <person name="Miskei M."/>
            <person name="Pocsi I."/>
            <person name="Zhang W."/>
            <person name="Chen M."/>
            <person name="Wang L."/>
            <person name="Sun Y."/>
            <person name="Donzelli B.G."/>
            <person name="Gibson D.M."/>
            <person name="Nelson D.R."/>
            <person name="Luo J.G."/>
            <person name="Rep M."/>
            <person name="Liu H."/>
            <person name="Yang S."/>
            <person name="Wang J."/>
            <person name="Krasnoff S.B."/>
            <person name="Xu Y."/>
            <person name="Molnar I."/>
            <person name="Lin M."/>
        </authorList>
    </citation>
    <scope>NUCLEOTIDE SEQUENCE [LARGE SCALE GENOMIC DNA]</scope>
    <source>
        <strain evidence="4 5">ARSEF 6962</strain>
    </source>
</reference>
<dbReference type="InParanoid" id="A0A151GA96"/>
<keyword evidence="2" id="KW-0812">Transmembrane</keyword>
<keyword evidence="5" id="KW-1185">Reference proteome</keyword>
<keyword evidence="2" id="KW-0472">Membrane</keyword>
<evidence type="ECO:0000313" key="4">
    <source>
        <dbReference type="EMBL" id="KYK54005.1"/>
    </source>
</evidence>